<dbReference type="GO" id="GO:0001671">
    <property type="term" value="F:ATPase activator activity"/>
    <property type="evidence" value="ECO:0007669"/>
    <property type="project" value="InterPro"/>
</dbReference>
<dbReference type="PANTHER" id="PTHR14021:SF15">
    <property type="entry name" value="IRON-SULFUR CLUSTER CO-CHAPERONE PROTEIN HSCB"/>
    <property type="match status" value="1"/>
</dbReference>
<comment type="function">
    <text evidence="3 4">Co-chaperone involved in the maturation of iron-sulfur cluster-containing proteins. Seems to help targeting proteins to be folded toward HscA.</text>
</comment>
<comment type="subunit">
    <text evidence="4">Interacts with HscA and stimulates its ATPase activity.</text>
</comment>
<feature type="domain" description="J" evidence="6">
    <location>
        <begin position="6"/>
        <end position="78"/>
    </location>
</feature>
<keyword evidence="5" id="KW-0175">Coiled coil</keyword>
<dbReference type="SUPFAM" id="SSF46565">
    <property type="entry name" value="Chaperone J-domain"/>
    <property type="match status" value="1"/>
</dbReference>
<dbReference type="PANTHER" id="PTHR14021">
    <property type="entry name" value="IRON-SULFUR CLUSTER CO-CHAPERONE PROTEIN HSCB"/>
    <property type="match status" value="1"/>
</dbReference>
<comment type="caution">
    <text evidence="7">The sequence shown here is derived from an EMBL/GenBank/DDBJ whole genome shotgun (WGS) entry which is preliminary data.</text>
</comment>
<evidence type="ECO:0000256" key="1">
    <source>
        <dbReference type="ARBA" id="ARBA00010476"/>
    </source>
</evidence>
<dbReference type="InterPro" id="IPR004640">
    <property type="entry name" value="HscB"/>
</dbReference>
<dbReference type="InterPro" id="IPR001623">
    <property type="entry name" value="DnaJ_domain"/>
</dbReference>
<dbReference type="GO" id="GO:1990230">
    <property type="term" value="C:iron-sulfur cluster transfer complex"/>
    <property type="evidence" value="ECO:0007669"/>
    <property type="project" value="TreeGrafter"/>
</dbReference>
<dbReference type="Pfam" id="PF00226">
    <property type="entry name" value="DnaJ"/>
    <property type="match status" value="1"/>
</dbReference>
<dbReference type="InterPro" id="IPR036386">
    <property type="entry name" value="HscB_C_sf"/>
</dbReference>
<dbReference type="InterPro" id="IPR009073">
    <property type="entry name" value="HscB_oligo_C"/>
</dbReference>
<evidence type="ECO:0000256" key="4">
    <source>
        <dbReference type="HAMAP-Rule" id="MF_00682"/>
    </source>
</evidence>
<dbReference type="PROSITE" id="PS50076">
    <property type="entry name" value="DNAJ_2"/>
    <property type="match status" value="1"/>
</dbReference>
<proteinExistence type="inferred from homology"/>
<dbReference type="EMBL" id="JAUOPG010000007">
    <property type="protein sequence ID" value="MDO6454317.1"/>
    <property type="molecule type" value="Genomic_DNA"/>
</dbReference>
<name>A0AAW7XKZ3_9GAMM</name>
<dbReference type="AlphaFoldDB" id="A0AAW7XKZ3"/>
<evidence type="ECO:0000313" key="7">
    <source>
        <dbReference type="EMBL" id="MDO6454317.1"/>
    </source>
</evidence>
<feature type="coiled-coil region" evidence="5">
    <location>
        <begin position="116"/>
        <end position="175"/>
    </location>
</feature>
<dbReference type="Pfam" id="PF07743">
    <property type="entry name" value="HSCB_C"/>
    <property type="match status" value="1"/>
</dbReference>
<comment type="similarity">
    <text evidence="1 4">Belongs to the HscB family.</text>
</comment>
<sequence length="178" mass="20481">MDIQQDYFAFLGLPAAYDLDVRELTSRFRELQKQLHPDRHAHLSEREQRMSVQYTAYLNEAYSTLKSPLLRAQYLLKKRGVDTTNESSVKLDPMFLFEQMELRESLEQAKVAADAEDQLETMADSVESQLALLEKQFSACIVSESDSALAEAEVVIRKMQFAVKLQKEIEQAENELDL</sequence>
<evidence type="ECO:0000313" key="8">
    <source>
        <dbReference type="Proteomes" id="UP001169862"/>
    </source>
</evidence>
<dbReference type="GO" id="GO:0044571">
    <property type="term" value="P:[2Fe-2S] cluster assembly"/>
    <property type="evidence" value="ECO:0007669"/>
    <property type="project" value="InterPro"/>
</dbReference>
<dbReference type="SUPFAM" id="SSF47144">
    <property type="entry name" value="HSC20 (HSCB), C-terminal oligomerisation domain"/>
    <property type="match status" value="1"/>
</dbReference>
<dbReference type="GO" id="GO:0051259">
    <property type="term" value="P:protein complex oligomerization"/>
    <property type="evidence" value="ECO:0007669"/>
    <property type="project" value="InterPro"/>
</dbReference>
<dbReference type="HAMAP" id="MF_00682">
    <property type="entry name" value="HscB"/>
    <property type="match status" value="1"/>
</dbReference>
<protein>
    <recommendedName>
        <fullName evidence="4">Co-chaperone protein HscB homolog</fullName>
    </recommendedName>
</protein>
<dbReference type="Proteomes" id="UP001169862">
    <property type="component" value="Unassembled WGS sequence"/>
</dbReference>
<dbReference type="NCBIfam" id="TIGR00714">
    <property type="entry name" value="hscB"/>
    <property type="match status" value="1"/>
</dbReference>
<evidence type="ECO:0000259" key="6">
    <source>
        <dbReference type="PROSITE" id="PS50076"/>
    </source>
</evidence>
<dbReference type="CDD" id="cd06257">
    <property type="entry name" value="DnaJ"/>
    <property type="match status" value="1"/>
</dbReference>
<evidence type="ECO:0000256" key="3">
    <source>
        <dbReference type="ARBA" id="ARBA00025596"/>
    </source>
</evidence>
<accession>A0AAW7XKZ3</accession>
<gene>
    <name evidence="4 7" type="primary">hscB</name>
    <name evidence="7" type="ORF">Q4490_12155</name>
</gene>
<dbReference type="RefSeq" id="WP_303550870.1">
    <property type="nucleotide sequence ID" value="NZ_CAXHZV010000016.1"/>
</dbReference>
<keyword evidence="2 4" id="KW-0143">Chaperone</keyword>
<dbReference type="GO" id="GO:0051087">
    <property type="term" value="F:protein-folding chaperone binding"/>
    <property type="evidence" value="ECO:0007669"/>
    <property type="project" value="InterPro"/>
</dbReference>
<reference evidence="7" key="1">
    <citation type="submission" date="2023-07" db="EMBL/GenBank/DDBJ databases">
        <title>Genome content predicts the carbon catabolic preferences of heterotrophic bacteria.</title>
        <authorList>
            <person name="Gralka M."/>
        </authorList>
    </citation>
    <scope>NUCLEOTIDE SEQUENCE</scope>
    <source>
        <strain evidence="7">I2M16</strain>
    </source>
</reference>
<dbReference type="GO" id="GO:0006457">
    <property type="term" value="P:protein folding"/>
    <property type="evidence" value="ECO:0007669"/>
    <property type="project" value="UniProtKB-UniRule"/>
</dbReference>
<dbReference type="Gene3D" id="1.10.287.110">
    <property type="entry name" value="DnaJ domain"/>
    <property type="match status" value="1"/>
</dbReference>
<dbReference type="InterPro" id="IPR036869">
    <property type="entry name" value="J_dom_sf"/>
</dbReference>
<evidence type="ECO:0000256" key="5">
    <source>
        <dbReference type="SAM" id="Coils"/>
    </source>
</evidence>
<organism evidence="7 8">
    <name type="scientific">Neptunomonas phycophila</name>
    <dbReference type="NCBI Taxonomy" id="1572645"/>
    <lineage>
        <taxon>Bacteria</taxon>
        <taxon>Pseudomonadati</taxon>
        <taxon>Pseudomonadota</taxon>
        <taxon>Gammaproteobacteria</taxon>
        <taxon>Oceanospirillales</taxon>
        <taxon>Oceanospirillaceae</taxon>
        <taxon>Neptunomonas</taxon>
    </lineage>
</organism>
<evidence type="ECO:0000256" key="2">
    <source>
        <dbReference type="ARBA" id="ARBA00023186"/>
    </source>
</evidence>
<dbReference type="Gene3D" id="1.20.1280.20">
    <property type="entry name" value="HscB, C-terminal domain"/>
    <property type="match status" value="1"/>
</dbReference>
<dbReference type="SMART" id="SM00271">
    <property type="entry name" value="DnaJ"/>
    <property type="match status" value="1"/>
</dbReference>